<keyword evidence="8" id="KW-0159">Chromosome partition</keyword>
<gene>
    <name evidence="14" type="ORF">XELAEV_18022472mg</name>
</gene>
<evidence type="ECO:0000256" key="7">
    <source>
        <dbReference type="ARBA" id="ARBA00022776"/>
    </source>
</evidence>
<keyword evidence="5" id="KW-0132">Cell division</keyword>
<evidence type="ECO:0000256" key="4">
    <source>
        <dbReference type="ARBA" id="ARBA00022490"/>
    </source>
</evidence>
<sequence>MATVVFVDQENGDVGSALHKDRGMFLSSKTQSRKAVASLPGKVFGKSEMVSKPSRKALGNVNKQILPKTAATAQKSDLKQKSTVPIGKKVCSSKQPVKDLYPEIEHFVPYNPLDFESFDVPEDHKLSHLCLAGVSLLVHENEVARFNALTDIQLCPLEMPSLNMVSDYLPFIAALDDITVDLPPVEDY</sequence>
<evidence type="ECO:0000313" key="15">
    <source>
        <dbReference type="Proteomes" id="UP000694892"/>
    </source>
</evidence>
<keyword evidence="7" id="KW-0498">Mitosis</keyword>
<dbReference type="GO" id="GO:0051301">
    <property type="term" value="P:cell division"/>
    <property type="evidence" value="ECO:0007669"/>
    <property type="project" value="UniProtKB-KW"/>
</dbReference>
<evidence type="ECO:0000256" key="3">
    <source>
        <dbReference type="ARBA" id="ARBA00009264"/>
    </source>
</evidence>
<evidence type="ECO:0000313" key="14">
    <source>
        <dbReference type="EMBL" id="OCT84324.1"/>
    </source>
</evidence>
<evidence type="ECO:0000256" key="13">
    <source>
        <dbReference type="ARBA" id="ARBA00039185"/>
    </source>
</evidence>
<keyword evidence="10" id="KW-0729">SH3-binding</keyword>
<evidence type="ECO:0000256" key="9">
    <source>
        <dbReference type="ARBA" id="ARBA00022843"/>
    </source>
</evidence>
<evidence type="ECO:0000256" key="5">
    <source>
        <dbReference type="ARBA" id="ARBA00022618"/>
    </source>
</evidence>
<comment type="subcellular location">
    <subcellularLocation>
        <location evidence="2">Cytoplasm</location>
    </subcellularLocation>
    <subcellularLocation>
        <location evidence="1">Nucleus</location>
    </subcellularLocation>
</comment>
<keyword evidence="11" id="KW-0539">Nucleus</keyword>
<dbReference type="Proteomes" id="UP000694892">
    <property type="component" value="Chromosome 4L"/>
</dbReference>
<evidence type="ECO:0000256" key="8">
    <source>
        <dbReference type="ARBA" id="ARBA00022829"/>
    </source>
</evidence>
<dbReference type="GO" id="GO:0005634">
    <property type="term" value="C:nucleus"/>
    <property type="evidence" value="ECO:0007669"/>
    <property type="project" value="UniProtKB-SubCell"/>
</dbReference>
<reference evidence="15" key="1">
    <citation type="journal article" date="2016" name="Nature">
        <title>Genome evolution in the allotetraploid frog Xenopus laevis.</title>
        <authorList>
            <person name="Session A.M."/>
            <person name="Uno Y."/>
            <person name="Kwon T."/>
            <person name="Chapman J.A."/>
            <person name="Toyoda A."/>
            <person name="Takahashi S."/>
            <person name="Fukui A."/>
            <person name="Hikosaka A."/>
            <person name="Suzuki A."/>
            <person name="Kondo M."/>
            <person name="van Heeringen S.J."/>
            <person name="Quigley I."/>
            <person name="Heinz S."/>
            <person name="Ogino H."/>
            <person name="Ochi H."/>
            <person name="Hellsten U."/>
            <person name="Lyons J.B."/>
            <person name="Simakov O."/>
            <person name="Putnam N."/>
            <person name="Stites J."/>
            <person name="Kuroki Y."/>
            <person name="Tanaka T."/>
            <person name="Michiue T."/>
            <person name="Watanabe M."/>
            <person name="Bogdanovic O."/>
            <person name="Lister R."/>
            <person name="Georgiou G."/>
            <person name="Paranjpe S.S."/>
            <person name="van Kruijsbergen I."/>
            <person name="Shu S."/>
            <person name="Carlson J."/>
            <person name="Kinoshita T."/>
            <person name="Ohta Y."/>
            <person name="Mawaribuchi S."/>
            <person name="Jenkins J."/>
            <person name="Grimwood J."/>
            <person name="Schmutz J."/>
            <person name="Mitros T."/>
            <person name="Mozaffari S.V."/>
            <person name="Suzuki Y."/>
            <person name="Haramoto Y."/>
            <person name="Yamamoto T.S."/>
            <person name="Takagi C."/>
            <person name="Heald R."/>
            <person name="Miller K."/>
            <person name="Haudenschild C."/>
            <person name="Kitzman J."/>
            <person name="Nakayama T."/>
            <person name="Izutsu Y."/>
            <person name="Robert J."/>
            <person name="Fortriede J."/>
            <person name="Burns K."/>
            <person name="Lotay V."/>
            <person name="Karimi K."/>
            <person name="Yasuoka Y."/>
            <person name="Dichmann D.S."/>
            <person name="Flajnik M.F."/>
            <person name="Houston D.W."/>
            <person name="Shendure J."/>
            <person name="DuPasquier L."/>
            <person name="Vize P.D."/>
            <person name="Zorn A.M."/>
            <person name="Ito M."/>
            <person name="Marcotte E.M."/>
            <person name="Wallingford J.B."/>
            <person name="Ito Y."/>
            <person name="Asashima M."/>
            <person name="Ueno N."/>
            <person name="Matsuda Y."/>
            <person name="Veenstra G.J."/>
            <person name="Fujiyama A."/>
            <person name="Harland R.M."/>
            <person name="Taira M."/>
            <person name="Rokhsar D.S."/>
        </authorList>
    </citation>
    <scope>NUCLEOTIDE SEQUENCE [LARGE SCALE GENOMIC DNA]</scope>
    <source>
        <strain evidence="15">J</strain>
    </source>
</reference>
<evidence type="ECO:0000256" key="6">
    <source>
        <dbReference type="ARBA" id="ARBA00022737"/>
    </source>
</evidence>
<accession>A0A974D2F2</accession>
<protein>
    <recommendedName>
        <fullName evidence="13">Securin</fullName>
    </recommendedName>
</protein>
<dbReference type="PANTHER" id="PTHR10418:SF2">
    <property type="entry name" value="SECURIN"/>
    <property type="match status" value="1"/>
</dbReference>
<dbReference type="AlphaFoldDB" id="A0A974D2F2"/>
<keyword evidence="6" id="KW-0677">Repeat</keyword>
<dbReference type="GO" id="GO:0051276">
    <property type="term" value="P:chromosome organization"/>
    <property type="evidence" value="ECO:0007669"/>
    <property type="project" value="InterPro"/>
</dbReference>
<dbReference type="GO" id="GO:0017124">
    <property type="term" value="F:SH3 domain binding"/>
    <property type="evidence" value="ECO:0007669"/>
    <property type="project" value="UniProtKB-KW"/>
</dbReference>
<proteinExistence type="inferred from homology"/>
<dbReference type="KEGG" id="xla:398156"/>
<evidence type="ECO:0000256" key="10">
    <source>
        <dbReference type="ARBA" id="ARBA00023036"/>
    </source>
</evidence>
<dbReference type="OMA" id="PPVCYDF"/>
<keyword evidence="9" id="KW-0832">Ubl conjugation</keyword>
<dbReference type="PANTHER" id="PTHR10418">
    <property type="entry name" value="SECURIN-3"/>
    <property type="match status" value="1"/>
</dbReference>
<dbReference type="OrthoDB" id="9905975at2759"/>
<evidence type="ECO:0000256" key="11">
    <source>
        <dbReference type="ARBA" id="ARBA00023242"/>
    </source>
</evidence>
<evidence type="ECO:0000256" key="2">
    <source>
        <dbReference type="ARBA" id="ARBA00004496"/>
    </source>
</evidence>
<evidence type="ECO:0000256" key="12">
    <source>
        <dbReference type="ARBA" id="ARBA00023306"/>
    </source>
</evidence>
<organism evidence="14 15">
    <name type="scientific">Xenopus laevis</name>
    <name type="common">African clawed frog</name>
    <dbReference type="NCBI Taxonomy" id="8355"/>
    <lineage>
        <taxon>Eukaryota</taxon>
        <taxon>Metazoa</taxon>
        <taxon>Chordata</taxon>
        <taxon>Craniata</taxon>
        <taxon>Vertebrata</taxon>
        <taxon>Euteleostomi</taxon>
        <taxon>Amphibia</taxon>
        <taxon>Batrachia</taxon>
        <taxon>Anura</taxon>
        <taxon>Pipoidea</taxon>
        <taxon>Pipidae</taxon>
        <taxon>Xenopodinae</taxon>
        <taxon>Xenopus</taxon>
        <taxon>Xenopus</taxon>
    </lineage>
</organism>
<comment type="similarity">
    <text evidence="3">Belongs to the securin family.</text>
</comment>
<name>A0A974D2F2_XENLA</name>
<dbReference type="GO" id="GO:0045143">
    <property type="term" value="P:homologous chromosome segregation"/>
    <property type="evidence" value="ECO:0007669"/>
    <property type="project" value="TreeGrafter"/>
</dbReference>
<dbReference type="EMBL" id="CM004472">
    <property type="protein sequence ID" value="OCT84324.1"/>
    <property type="molecule type" value="Genomic_DNA"/>
</dbReference>
<keyword evidence="12" id="KW-0131">Cell cycle</keyword>
<dbReference type="InterPro" id="IPR006940">
    <property type="entry name" value="Securin_separation_inhibitor"/>
</dbReference>
<keyword evidence="4" id="KW-0963">Cytoplasm</keyword>
<evidence type="ECO:0000256" key="1">
    <source>
        <dbReference type="ARBA" id="ARBA00004123"/>
    </source>
</evidence>
<dbReference type="GO" id="GO:0005737">
    <property type="term" value="C:cytoplasm"/>
    <property type="evidence" value="ECO:0007669"/>
    <property type="project" value="UniProtKB-SubCell"/>
</dbReference>
<dbReference type="Pfam" id="PF04856">
    <property type="entry name" value="Securin"/>
    <property type="match status" value="1"/>
</dbReference>